<feature type="region of interest" description="Disordered" evidence="1">
    <location>
        <begin position="1"/>
        <end position="40"/>
    </location>
</feature>
<organism evidence="2 3">
    <name type="scientific">Rhodotorula toruloides</name>
    <name type="common">Yeast</name>
    <name type="synonym">Rhodosporidium toruloides</name>
    <dbReference type="NCBI Taxonomy" id="5286"/>
    <lineage>
        <taxon>Eukaryota</taxon>
        <taxon>Fungi</taxon>
        <taxon>Dikarya</taxon>
        <taxon>Basidiomycota</taxon>
        <taxon>Pucciniomycotina</taxon>
        <taxon>Microbotryomycetes</taxon>
        <taxon>Sporidiobolales</taxon>
        <taxon>Sporidiobolaceae</taxon>
        <taxon>Rhodotorula</taxon>
    </lineage>
</organism>
<protein>
    <submittedName>
        <fullName evidence="2">Uncharacterized protein</fullName>
    </submittedName>
</protein>
<name>A0A2T0AG02_RHOTO</name>
<gene>
    <name evidence="2" type="ORF">AAT19DRAFT_12338</name>
</gene>
<proteinExistence type="predicted"/>
<feature type="region of interest" description="Disordered" evidence="1">
    <location>
        <begin position="66"/>
        <end position="103"/>
    </location>
</feature>
<feature type="compositionally biased region" description="Basic residues" evidence="1">
    <location>
        <begin position="84"/>
        <end position="95"/>
    </location>
</feature>
<comment type="caution">
    <text evidence="2">The sequence shown here is derived from an EMBL/GenBank/DDBJ whole genome shotgun (WGS) entry which is preliminary data.</text>
</comment>
<accession>A0A2T0AG02</accession>
<sequence>MYRLAMCPAHSQLHTRPSRTARRRLQPPRQPPRPPRPSTAFLVMSTRRAGLTDRACIAGNSFGSSQLSARSPDHFRRLASPRPPRSHTHNPHNPHTKQFNHDDPKLTTQFLSTLSDPYGGGFCPSSEGLLRKGRLILELFSCARCARVCCVTGFLASLCMARCSLSAGGRPPKVLMPVVLSHTIAFALALTRRRSARSCSALAHDAPGCAEET</sequence>
<feature type="compositionally biased region" description="Pro residues" evidence="1">
    <location>
        <begin position="28"/>
        <end position="37"/>
    </location>
</feature>
<dbReference type="AlphaFoldDB" id="A0A2T0AG02"/>
<dbReference type="EMBL" id="LCTV02000002">
    <property type="protein sequence ID" value="PRQ76920.1"/>
    <property type="molecule type" value="Genomic_DNA"/>
</dbReference>
<evidence type="ECO:0000313" key="2">
    <source>
        <dbReference type="EMBL" id="PRQ76920.1"/>
    </source>
</evidence>
<evidence type="ECO:0000313" key="3">
    <source>
        <dbReference type="Proteomes" id="UP000239560"/>
    </source>
</evidence>
<feature type="compositionally biased region" description="Basic residues" evidence="1">
    <location>
        <begin position="16"/>
        <end position="26"/>
    </location>
</feature>
<dbReference type="Proteomes" id="UP000239560">
    <property type="component" value="Unassembled WGS sequence"/>
</dbReference>
<evidence type="ECO:0000256" key="1">
    <source>
        <dbReference type="SAM" id="MobiDB-lite"/>
    </source>
</evidence>
<reference evidence="2 3" key="1">
    <citation type="journal article" date="2018" name="Elife">
        <title>Functional genomics of lipid metabolism in the oleaginous yeast Rhodosporidium toruloides.</title>
        <authorList>
            <person name="Coradetti S.T."/>
            <person name="Pinel D."/>
            <person name="Geiselman G."/>
            <person name="Ito M."/>
            <person name="Mondo S."/>
            <person name="Reilly M.C."/>
            <person name="Cheng Y.F."/>
            <person name="Bauer S."/>
            <person name="Grigoriev I."/>
            <person name="Gladden J.M."/>
            <person name="Simmons B.A."/>
            <person name="Brem R."/>
            <person name="Arkin A.P."/>
            <person name="Skerker J.M."/>
        </authorList>
    </citation>
    <scope>NUCLEOTIDE SEQUENCE [LARGE SCALE GENOMIC DNA]</scope>
    <source>
        <strain evidence="2 3">NBRC 0880</strain>
    </source>
</reference>